<reference evidence="1" key="1">
    <citation type="submission" date="2022-04" db="EMBL/GenBank/DDBJ databases">
        <title>Roseomonas acroporae sp. nov., isolated from coral Acropora digitifera.</title>
        <authorList>
            <person name="Sun H."/>
        </authorList>
    </citation>
    <scope>NUCLEOTIDE SEQUENCE</scope>
    <source>
        <strain evidence="1">NAR14</strain>
    </source>
</reference>
<evidence type="ECO:0008006" key="3">
    <source>
        <dbReference type="Google" id="ProtNLM"/>
    </source>
</evidence>
<dbReference type="Gene3D" id="2.150.10.10">
    <property type="entry name" value="Serralysin-like metalloprotease, C-terminal"/>
    <property type="match status" value="1"/>
</dbReference>
<feature type="non-terminal residue" evidence="1">
    <location>
        <position position="1"/>
    </location>
</feature>
<evidence type="ECO:0000313" key="2">
    <source>
        <dbReference type="Proteomes" id="UP001139516"/>
    </source>
</evidence>
<keyword evidence="2" id="KW-1185">Reference proteome</keyword>
<dbReference type="InterPro" id="IPR011049">
    <property type="entry name" value="Serralysin-like_metalloprot_C"/>
</dbReference>
<dbReference type="EMBL" id="JALPRX010000295">
    <property type="protein sequence ID" value="MCK8788318.1"/>
    <property type="molecule type" value="Genomic_DNA"/>
</dbReference>
<protein>
    <recommendedName>
        <fullName evidence="3">Hemolysin type calcium-binding protein</fullName>
    </recommendedName>
</protein>
<dbReference type="AlphaFoldDB" id="A0A9X1YG64"/>
<comment type="caution">
    <text evidence="1">The sequence shown here is derived from an EMBL/GenBank/DDBJ whole genome shotgun (WGS) entry which is preliminary data.</text>
</comment>
<dbReference type="Pfam" id="PF00353">
    <property type="entry name" value="HemolysinCabind"/>
    <property type="match status" value="2"/>
</dbReference>
<name>A0A9X1YG64_9PROT</name>
<accession>A0A9X1YG64</accession>
<sequence length="157" mass="15530">SYVVPANIETLYLTGTNAIDGDARGLTTNVGLYGNGASNQLWGGSGNDTLDGGTGDDTMTGGDGNDTYFVDSSQDVVVELAGGGSDTIQASASYVVPANVEILYLAGVNAISGDARGLTTAITIYGNGAANQIWGGSGNDYLDGGAGDDTMTGGAGD</sequence>
<dbReference type="Proteomes" id="UP001139516">
    <property type="component" value="Unassembled WGS sequence"/>
</dbReference>
<proteinExistence type="predicted"/>
<dbReference type="RefSeq" id="WP_282572360.1">
    <property type="nucleotide sequence ID" value="NZ_JALPRX010000295.1"/>
</dbReference>
<feature type="non-terminal residue" evidence="1">
    <location>
        <position position="157"/>
    </location>
</feature>
<dbReference type="SUPFAM" id="SSF51120">
    <property type="entry name" value="beta-Roll"/>
    <property type="match status" value="2"/>
</dbReference>
<organism evidence="1 2">
    <name type="scientific">Roseomonas acroporae</name>
    <dbReference type="NCBI Taxonomy" id="2937791"/>
    <lineage>
        <taxon>Bacteria</taxon>
        <taxon>Pseudomonadati</taxon>
        <taxon>Pseudomonadota</taxon>
        <taxon>Alphaproteobacteria</taxon>
        <taxon>Acetobacterales</taxon>
        <taxon>Roseomonadaceae</taxon>
        <taxon>Roseomonas</taxon>
    </lineage>
</organism>
<dbReference type="GO" id="GO:0005509">
    <property type="term" value="F:calcium ion binding"/>
    <property type="evidence" value="ECO:0007669"/>
    <property type="project" value="InterPro"/>
</dbReference>
<dbReference type="InterPro" id="IPR001343">
    <property type="entry name" value="Hemolysn_Ca-bd"/>
</dbReference>
<dbReference type="PRINTS" id="PR00313">
    <property type="entry name" value="CABNDNGRPT"/>
</dbReference>
<gene>
    <name evidence="1" type="ORF">M0638_28605</name>
</gene>
<evidence type="ECO:0000313" key="1">
    <source>
        <dbReference type="EMBL" id="MCK8788318.1"/>
    </source>
</evidence>